<dbReference type="GO" id="GO:0005525">
    <property type="term" value="F:GTP binding"/>
    <property type="evidence" value="ECO:0007669"/>
    <property type="project" value="InterPro"/>
</dbReference>
<organism evidence="3 4">
    <name type="scientific">Coprinopsis cinerea (strain Okayama-7 / 130 / ATCC MYA-4618 / FGSC 9003)</name>
    <name type="common">Inky cap fungus</name>
    <name type="synonym">Hormographiella aspergillata</name>
    <dbReference type="NCBI Taxonomy" id="240176"/>
    <lineage>
        <taxon>Eukaryota</taxon>
        <taxon>Fungi</taxon>
        <taxon>Dikarya</taxon>
        <taxon>Basidiomycota</taxon>
        <taxon>Agaricomycotina</taxon>
        <taxon>Agaricomycetes</taxon>
        <taxon>Agaricomycetidae</taxon>
        <taxon>Agaricales</taxon>
        <taxon>Agaricineae</taxon>
        <taxon>Psathyrellaceae</taxon>
        <taxon>Coprinopsis</taxon>
    </lineage>
</organism>
<name>A8PFW7_COPC7</name>
<evidence type="ECO:0000313" key="4">
    <source>
        <dbReference type="Proteomes" id="UP000001861"/>
    </source>
</evidence>
<dbReference type="AlphaFoldDB" id="A8PFW7"/>
<reference evidence="3 4" key="1">
    <citation type="journal article" date="2010" name="Proc. Natl. Acad. Sci. U.S.A.">
        <title>Insights into evolution of multicellular fungi from the assembled chromosomes of the mushroom Coprinopsis cinerea (Coprinus cinereus).</title>
        <authorList>
            <person name="Stajich J.E."/>
            <person name="Wilke S.K."/>
            <person name="Ahren D."/>
            <person name="Au C.H."/>
            <person name="Birren B.W."/>
            <person name="Borodovsky M."/>
            <person name="Burns C."/>
            <person name="Canback B."/>
            <person name="Casselton L.A."/>
            <person name="Cheng C.K."/>
            <person name="Deng J."/>
            <person name="Dietrich F.S."/>
            <person name="Fargo D.C."/>
            <person name="Farman M.L."/>
            <person name="Gathman A.C."/>
            <person name="Goldberg J."/>
            <person name="Guigo R."/>
            <person name="Hoegger P.J."/>
            <person name="Hooker J.B."/>
            <person name="Huggins A."/>
            <person name="James T.Y."/>
            <person name="Kamada T."/>
            <person name="Kilaru S."/>
            <person name="Kodira C."/>
            <person name="Kues U."/>
            <person name="Kupfer D."/>
            <person name="Kwan H.S."/>
            <person name="Lomsadze A."/>
            <person name="Li W."/>
            <person name="Lilly W.W."/>
            <person name="Ma L.J."/>
            <person name="Mackey A.J."/>
            <person name="Manning G."/>
            <person name="Martin F."/>
            <person name="Muraguchi H."/>
            <person name="Natvig D.O."/>
            <person name="Palmerini H."/>
            <person name="Ramesh M.A."/>
            <person name="Rehmeyer C.J."/>
            <person name="Roe B.A."/>
            <person name="Shenoy N."/>
            <person name="Stanke M."/>
            <person name="Ter-Hovhannisyan V."/>
            <person name="Tunlid A."/>
            <person name="Velagapudi R."/>
            <person name="Vision T.J."/>
            <person name="Zeng Q."/>
            <person name="Zolan M.E."/>
            <person name="Pukkila P.J."/>
        </authorList>
    </citation>
    <scope>NUCLEOTIDE SEQUENCE [LARGE SCALE GENOMIC DNA]</scope>
    <source>
        <strain evidence="4">Okayama-7 / 130 / ATCC MYA-4618 / FGSC 9003</strain>
    </source>
</reference>
<sequence>MAKKPQRTQAAAVTDPILRDGTDNDIVIPIMGPTGAGKSTLLNLFLGPDRKSEHVETSARLVSCTTVLQPVTFDIPESHAHLRKNGKGRIVIVDTPGFDDTFVDDVDILKRIADWLAKSYRNSMKLGGVIYVHDISLDRFTGTARRNLIMFQQICGEAAFPKVLLLTSKWSNFQTNKTHVAASREKEMIDLQWNEMIAHGAGTFSLNPPRGVNEREESEFAWKAVENILDRVSEQREKQRNTERERARANAAESFQIQRELVDKHRVLPQTHAGKELRGSLKEVMERAKHDPETMAKLPPEMQTRLEAELKEFKTPLSTKLKQIFGVYRNEDT</sequence>
<accession>A8PFW7</accession>
<dbReference type="HOGENOM" id="CLU_018003_0_0_1"/>
<dbReference type="Gene3D" id="3.40.50.300">
    <property type="entry name" value="P-loop containing nucleotide triphosphate hydrolases"/>
    <property type="match status" value="1"/>
</dbReference>
<keyword evidence="1" id="KW-0175">Coiled coil</keyword>
<dbReference type="InterPro" id="IPR027417">
    <property type="entry name" value="P-loop_NTPase"/>
</dbReference>
<dbReference type="KEGG" id="cci:CC1G_04877"/>
<dbReference type="OMA" id="MISNWLE"/>
<gene>
    <name evidence="3" type="ORF">CC1G_04877</name>
</gene>
<dbReference type="GeneID" id="6017692"/>
<dbReference type="VEuPathDB" id="FungiDB:CC1G_04877"/>
<keyword evidence="4" id="KW-1185">Reference proteome</keyword>
<evidence type="ECO:0000256" key="1">
    <source>
        <dbReference type="SAM" id="Coils"/>
    </source>
</evidence>
<dbReference type="Pfam" id="PF01926">
    <property type="entry name" value="MMR_HSR1"/>
    <property type="match status" value="1"/>
</dbReference>
<evidence type="ECO:0000313" key="3">
    <source>
        <dbReference type="EMBL" id="EAU80767.2"/>
    </source>
</evidence>
<comment type="caution">
    <text evidence="3">The sequence shown here is derived from an EMBL/GenBank/DDBJ whole genome shotgun (WGS) entry which is preliminary data.</text>
</comment>
<feature type="domain" description="G" evidence="2">
    <location>
        <begin position="29"/>
        <end position="134"/>
    </location>
</feature>
<dbReference type="Proteomes" id="UP000001861">
    <property type="component" value="Unassembled WGS sequence"/>
</dbReference>
<dbReference type="InterPro" id="IPR006073">
    <property type="entry name" value="GTP-bd"/>
</dbReference>
<dbReference type="OrthoDB" id="8954335at2759"/>
<dbReference type="EMBL" id="AACS02000002">
    <property type="protein sequence ID" value="EAU80767.2"/>
    <property type="molecule type" value="Genomic_DNA"/>
</dbReference>
<dbReference type="RefSeq" id="XP_001841033.2">
    <property type="nucleotide sequence ID" value="XM_001840981.2"/>
</dbReference>
<dbReference type="InParanoid" id="A8PFW7"/>
<proteinExistence type="predicted"/>
<protein>
    <recommendedName>
        <fullName evidence="2">G domain-containing protein</fullName>
    </recommendedName>
</protein>
<dbReference type="CDD" id="cd00882">
    <property type="entry name" value="Ras_like_GTPase"/>
    <property type="match status" value="1"/>
</dbReference>
<evidence type="ECO:0000259" key="2">
    <source>
        <dbReference type="Pfam" id="PF01926"/>
    </source>
</evidence>
<feature type="coiled-coil region" evidence="1">
    <location>
        <begin position="225"/>
        <end position="252"/>
    </location>
</feature>
<dbReference type="SUPFAM" id="SSF52540">
    <property type="entry name" value="P-loop containing nucleoside triphosphate hydrolases"/>
    <property type="match status" value="1"/>
</dbReference>